<dbReference type="AlphaFoldDB" id="A0A9W6D0H1"/>
<dbReference type="RefSeq" id="WP_281886172.1">
    <property type="nucleotide sequence ID" value="NZ_BSDP01000001.1"/>
</dbReference>
<gene>
    <name evidence="2" type="ORF">ARHIZOSPH14_28710</name>
</gene>
<dbReference type="Pfam" id="PF12028">
    <property type="entry name" value="DUF3515"/>
    <property type="match status" value="1"/>
</dbReference>
<evidence type="ECO:0008006" key="4">
    <source>
        <dbReference type="Google" id="ProtNLM"/>
    </source>
</evidence>
<comment type="caution">
    <text evidence="2">The sequence shown here is derived from an EMBL/GenBank/DDBJ whole genome shotgun (WGS) entry which is preliminary data.</text>
</comment>
<evidence type="ECO:0000256" key="1">
    <source>
        <dbReference type="SAM" id="SignalP"/>
    </source>
</evidence>
<evidence type="ECO:0000313" key="3">
    <source>
        <dbReference type="Proteomes" id="UP001144396"/>
    </source>
</evidence>
<sequence length="163" mass="16392">MHHSPAGPARAAVAVLVAAPLALALAGCTRTVALEPAADAIEVGCADIVVRLPDEVAGQPQRPTDAQGTGAWGDPAAVLLRCGVEPPAPTTLECVDVNGVDWIIDDADAPNYVFTTYGRVPATEVIVDSDLASGTTALADLALAVSSVPAEGGCVGADELLEE</sequence>
<accession>A0A9W6D0H1</accession>
<keyword evidence="1" id="KW-0732">Signal</keyword>
<proteinExistence type="predicted"/>
<protein>
    <recommendedName>
        <fullName evidence="4">DUF3515 family protein</fullName>
    </recommendedName>
</protein>
<organism evidence="2 3">
    <name type="scientific">Agromyces rhizosphaerae</name>
    <dbReference type="NCBI Taxonomy" id="88374"/>
    <lineage>
        <taxon>Bacteria</taxon>
        <taxon>Bacillati</taxon>
        <taxon>Actinomycetota</taxon>
        <taxon>Actinomycetes</taxon>
        <taxon>Micrococcales</taxon>
        <taxon>Microbacteriaceae</taxon>
        <taxon>Agromyces</taxon>
    </lineage>
</organism>
<evidence type="ECO:0000313" key="2">
    <source>
        <dbReference type="EMBL" id="GLI28629.1"/>
    </source>
</evidence>
<keyword evidence="3" id="KW-1185">Reference proteome</keyword>
<reference evidence="2" key="1">
    <citation type="submission" date="2022-12" db="EMBL/GenBank/DDBJ databases">
        <title>Reference genome sequencing for broad-spectrum identification of bacterial and archaeal isolates by mass spectrometry.</title>
        <authorList>
            <person name="Sekiguchi Y."/>
            <person name="Tourlousse D.M."/>
        </authorList>
    </citation>
    <scope>NUCLEOTIDE SEQUENCE</scope>
    <source>
        <strain evidence="2">14</strain>
    </source>
</reference>
<name>A0A9W6D0H1_9MICO</name>
<feature type="chain" id="PRO_5040792608" description="DUF3515 family protein" evidence="1">
    <location>
        <begin position="27"/>
        <end position="163"/>
    </location>
</feature>
<feature type="signal peptide" evidence="1">
    <location>
        <begin position="1"/>
        <end position="26"/>
    </location>
</feature>
<dbReference type="Proteomes" id="UP001144396">
    <property type="component" value="Unassembled WGS sequence"/>
</dbReference>
<dbReference type="InterPro" id="IPR021903">
    <property type="entry name" value="DUF3515"/>
</dbReference>
<dbReference type="EMBL" id="BSDP01000001">
    <property type="protein sequence ID" value="GLI28629.1"/>
    <property type="molecule type" value="Genomic_DNA"/>
</dbReference>